<keyword evidence="10" id="KW-0255">Endonuclease</keyword>
<evidence type="ECO:0000256" key="3">
    <source>
        <dbReference type="ARBA" id="ARBA00022722"/>
    </source>
</evidence>
<dbReference type="Proteomes" id="UP000523821">
    <property type="component" value="Unassembled WGS sequence"/>
</dbReference>
<dbReference type="AlphaFoldDB" id="A0A7W9FNV0"/>
<evidence type="ECO:0000256" key="2">
    <source>
        <dbReference type="ARBA" id="ARBA00022649"/>
    </source>
</evidence>
<comment type="similarity">
    <text evidence="7 8">Belongs to the PINc/VapC protein family.</text>
</comment>
<feature type="binding site" evidence="8">
    <location>
        <position position="6"/>
    </location>
    <ligand>
        <name>Mg(2+)</name>
        <dbReference type="ChEBI" id="CHEBI:18420"/>
    </ligand>
</feature>
<dbReference type="Gene3D" id="3.40.50.1010">
    <property type="entry name" value="5'-nuclease"/>
    <property type="match status" value="1"/>
</dbReference>
<protein>
    <recommendedName>
        <fullName evidence="8">Ribonuclease VapC</fullName>
        <shortName evidence="8">RNase VapC</shortName>
        <ecNumber evidence="8">3.1.-.-</ecNumber>
    </recommendedName>
    <alternativeName>
        <fullName evidence="8">Toxin VapC</fullName>
    </alternativeName>
</protein>
<sequence>MPYLLDTNIVSNIAREPFGKAALKVLSLRGEVFFISIVVLSELRFGIAKSGATRATRAVEALLPMFRVVPLEEPADVLYGALRADLERSGRLIGPNDLFIAAQCLALDLTLVSDNEGEFSRVPGLRLENWLR</sequence>
<dbReference type="GO" id="GO:0090729">
    <property type="term" value="F:toxin activity"/>
    <property type="evidence" value="ECO:0007669"/>
    <property type="project" value="UniProtKB-KW"/>
</dbReference>
<dbReference type="RefSeq" id="WP_183857416.1">
    <property type="nucleotide sequence ID" value="NZ_JACHOO010000006.1"/>
</dbReference>
<keyword evidence="5 8" id="KW-0378">Hydrolase</keyword>
<comment type="cofactor">
    <cofactor evidence="1 8">
        <name>Mg(2+)</name>
        <dbReference type="ChEBI" id="CHEBI:18420"/>
    </cofactor>
</comment>
<dbReference type="GO" id="GO:0000287">
    <property type="term" value="F:magnesium ion binding"/>
    <property type="evidence" value="ECO:0007669"/>
    <property type="project" value="UniProtKB-UniRule"/>
</dbReference>
<dbReference type="InterPro" id="IPR029060">
    <property type="entry name" value="PIN-like_dom_sf"/>
</dbReference>
<dbReference type="CDD" id="cd18748">
    <property type="entry name" value="PIN_VapC4-5_FitB-like"/>
    <property type="match status" value="1"/>
</dbReference>
<dbReference type="PANTHER" id="PTHR33653:SF1">
    <property type="entry name" value="RIBONUCLEASE VAPC2"/>
    <property type="match status" value="1"/>
</dbReference>
<dbReference type="SUPFAM" id="SSF88723">
    <property type="entry name" value="PIN domain-like"/>
    <property type="match status" value="1"/>
</dbReference>
<dbReference type="InterPro" id="IPR022907">
    <property type="entry name" value="VapC_family"/>
</dbReference>
<keyword evidence="8" id="KW-0800">Toxin</keyword>
<comment type="function">
    <text evidence="8">Toxic component of a toxin-antitoxin (TA) system. An RNase.</text>
</comment>
<keyword evidence="2 8" id="KW-1277">Toxin-antitoxin system</keyword>
<evidence type="ECO:0000313" key="11">
    <source>
        <dbReference type="Proteomes" id="UP000523821"/>
    </source>
</evidence>
<dbReference type="InterPro" id="IPR050556">
    <property type="entry name" value="Type_II_TA_system_RNase"/>
</dbReference>
<evidence type="ECO:0000256" key="6">
    <source>
        <dbReference type="ARBA" id="ARBA00022842"/>
    </source>
</evidence>
<evidence type="ECO:0000256" key="4">
    <source>
        <dbReference type="ARBA" id="ARBA00022723"/>
    </source>
</evidence>
<comment type="caution">
    <text evidence="10">The sequence shown here is derived from an EMBL/GenBank/DDBJ whole genome shotgun (WGS) entry which is preliminary data.</text>
</comment>
<evidence type="ECO:0000256" key="5">
    <source>
        <dbReference type="ARBA" id="ARBA00022801"/>
    </source>
</evidence>
<keyword evidence="11" id="KW-1185">Reference proteome</keyword>
<reference evidence="10 11" key="1">
    <citation type="submission" date="2020-08" db="EMBL/GenBank/DDBJ databases">
        <title>Genomic Encyclopedia of Type Strains, Phase IV (KMG-IV): sequencing the most valuable type-strain genomes for metagenomic binning, comparative biology and taxonomic classification.</title>
        <authorList>
            <person name="Goeker M."/>
        </authorList>
    </citation>
    <scope>NUCLEOTIDE SEQUENCE [LARGE SCALE GENOMIC DNA]</scope>
    <source>
        <strain evidence="10 11">DSM 16268</strain>
    </source>
</reference>
<name>A0A7W9FNV0_9HYPH</name>
<keyword evidence="4 8" id="KW-0479">Metal-binding</keyword>
<dbReference type="SMART" id="SM00670">
    <property type="entry name" value="PINc"/>
    <property type="match status" value="1"/>
</dbReference>
<dbReference type="HAMAP" id="MF_00265">
    <property type="entry name" value="VapC_Nob1"/>
    <property type="match status" value="1"/>
</dbReference>
<feature type="binding site" evidence="8">
    <location>
        <position position="97"/>
    </location>
    <ligand>
        <name>Mg(2+)</name>
        <dbReference type="ChEBI" id="CHEBI:18420"/>
    </ligand>
</feature>
<organism evidence="10 11">
    <name type="scientific">Prosthecomicrobium pneumaticum</name>
    <dbReference type="NCBI Taxonomy" id="81895"/>
    <lineage>
        <taxon>Bacteria</taxon>
        <taxon>Pseudomonadati</taxon>
        <taxon>Pseudomonadota</taxon>
        <taxon>Alphaproteobacteria</taxon>
        <taxon>Hyphomicrobiales</taxon>
        <taxon>Kaistiaceae</taxon>
        <taxon>Prosthecomicrobium</taxon>
    </lineage>
</organism>
<evidence type="ECO:0000256" key="7">
    <source>
        <dbReference type="ARBA" id="ARBA00038093"/>
    </source>
</evidence>
<gene>
    <name evidence="8" type="primary">vapC</name>
    <name evidence="10" type="ORF">GGQ63_003136</name>
</gene>
<dbReference type="GO" id="GO:0016787">
    <property type="term" value="F:hydrolase activity"/>
    <property type="evidence" value="ECO:0007669"/>
    <property type="project" value="UniProtKB-KW"/>
</dbReference>
<keyword evidence="3 8" id="KW-0540">Nuclease</keyword>
<dbReference type="GO" id="GO:0004519">
    <property type="term" value="F:endonuclease activity"/>
    <property type="evidence" value="ECO:0007669"/>
    <property type="project" value="UniProtKB-KW"/>
</dbReference>
<dbReference type="PANTHER" id="PTHR33653">
    <property type="entry name" value="RIBONUCLEASE VAPC2"/>
    <property type="match status" value="1"/>
</dbReference>
<dbReference type="EMBL" id="JACHOO010000006">
    <property type="protein sequence ID" value="MBB5754061.1"/>
    <property type="molecule type" value="Genomic_DNA"/>
</dbReference>
<evidence type="ECO:0000256" key="1">
    <source>
        <dbReference type="ARBA" id="ARBA00001946"/>
    </source>
</evidence>
<accession>A0A7W9FNV0</accession>
<feature type="domain" description="PIN" evidence="9">
    <location>
        <begin position="1"/>
        <end position="120"/>
    </location>
</feature>
<keyword evidence="6 8" id="KW-0460">Magnesium</keyword>
<proteinExistence type="inferred from homology"/>
<dbReference type="GO" id="GO:0004540">
    <property type="term" value="F:RNA nuclease activity"/>
    <property type="evidence" value="ECO:0007669"/>
    <property type="project" value="InterPro"/>
</dbReference>
<dbReference type="Pfam" id="PF01850">
    <property type="entry name" value="PIN"/>
    <property type="match status" value="1"/>
</dbReference>
<evidence type="ECO:0000313" key="10">
    <source>
        <dbReference type="EMBL" id="MBB5754061.1"/>
    </source>
</evidence>
<dbReference type="EC" id="3.1.-.-" evidence="8"/>
<evidence type="ECO:0000256" key="8">
    <source>
        <dbReference type="HAMAP-Rule" id="MF_00265"/>
    </source>
</evidence>
<evidence type="ECO:0000259" key="9">
    <source>
        <dbReference type="SMART" id="SM00670"/>
    </source>
</evidence>
<dbReference type="InterPro" id="IPR002716">
    <property type="entry name" value="PIN_dom"/>
</dbReference>